<evidence type="ECO:0000313" key="16">
    <source>
        <dbReference type="Proteomes" id="UP001107558"/>
    </source>
</evidence>
<dbReference type="InterPro" id="IPR001634">
    <property type="entry name" value="Adenosn_rcpt"/>
</dbReference>
<dbReference type="PANTHER" id="PTHR24246">
    <property type="entry name" value="OLFACTORY RECEPTOR AND ADENOSINE RECEPTOR"/>
    <property type="match status" value="1"/>
</dbReference>
<keyword evidence="6" id="KW-0297">G-protein coupled receptor</keyword>
<comment type="subcellular location">
    <subcellularLocation>
        <location evidence="1">Cell membrane</location>
        <topology evidence="1">Multi-pass membrane protein</topology>
    </subcellularLocation>
</comment>
<evidence type="ECO:0000256" key="4">
    <source>
        <dbReference type="ARBA" id="ARBA00022692"/>
    </source>
</evidence>
<evidence type="ECO:0000256" key="2">
    <source>
        <dbReference type="ARBA" id="ARBA00010663"/>
    </source>
</evidence>
<feature type="transmembrane region" description="Helical" evidence="13">
    <location>
        <begin position="165"/>
        <end position="186"/>
    </location>
</feature>
<evidence type="ECO:0000256" key="7">
    <source>
        <dbReference type="ARBA" id="ARBA00023136"/>
    </source>
</evidence>
<evidence type="ECO:0000259" key="14">
    <source>
        <dbReference type="PROSITE" id="PS50262"/>
    </source>
</evidence>
<dbReference type="GO" id="GO:0005886">
    <property type="term" value="C:plasma membrane"/>
    <property type="evidence" value="ECO:0007669"/>
    <property type="project" value="UniProtKB-SubCell"/>
</dbReference>
<feature type="region of interest" description="Disordered" evidence="12">
    <location>
        <begin position="409"/>
        <end position="444"/>
    </location>
</feature>
<feature type="transmembrane region" description="Helical" evidence="13">
    <location>
        <begin position="87"/>
        <end position="110"/>
    </location>
</feature>
<dbReference type="OrthoDB" id="284782at2759"/>
<evidence type="ECO:0000256" key="10">
    <source>
        <dbReference type="ARBA" id="ARBA00023180"/>
    </source>
</evidence>
<feature type="transmembrane region" description="Helical" evidence="13">
    <location>
        <begin position="206"/>
        <end position="229"/>
    </location>
</feature>
<dbReference type="GO" id="GO:0001609">
    <property type="term" value="F:G protein-coupled adenosine receptor activity"/>
    <property type="evidence" value="ECO:0007669"/>
    <property type="project" value="InterPro"/>
</dbReference>
<name>A0A9J6CGN9_POLVA</name>
<dbReference type="SMART" id="SM01381">
    <property type="entry name" value="7TM_GPCR_Srsx"/>
    <property type="match status" value="1"/>
</dbReference>
<evidence type="ECO:0000256" key="12">
    <source>
        <dbReference type="SAM" id="MobiDB-lite"/>
    </source>
</evidence>
<keyword evidence="16" id="KW-1185">Reference proteome</keyword>
<evidence type="ECO:0000256" key="8">
    <source>
        <dbReference type="ARBA" id="ARBA00023157"/>
    </source>
</evidence>
<feature type="transmembrane region" description="Helical" evidence="13">
    <location>
        <begin position="122"/>
        <end position="144"/>
    </location>
</feature>
<dbReference type="InterPro" id="IPR017452">
    <property type="entry name" value="GPCR_Rhodpsn_7TM"/>
</dbReference>
<evidence type="ECO:0000256" key="13">
    <source>
        <dbReference type="SAM" id="Phobius"/>
    </source>
</evidence>
<comment type="similarity">
    <text evidence="2">Belongs to the G-protein coupled receptor 1 family.</text>
</comment>
<evidence type="ECO:0000256" key="11">
    <source>
        <dbReference type="ARBA" id="ARBA00023224"/>
    </source>
</evidence>
<keyword evidence="11" id="KW-0807">Transducer</keyword>
<dbReference type="PROSITE" id="PS00237">
    <property type="entry name" value="G_PROTEIN_RECEP_F1_1"/>
    <property type="match status" value="1"/>
</dbReference>
<dbReference type="PANTHER" id="PTHR24246:SF27">
    <property type="entry name" value="ADENOSINE RECEPTOR, ISOFORM A"/>
    <property type="match status" value="1"/>
</dbReference>
<keyword evidence="7 13" id="KW-0472">Membrane</keyword>
<keyword evidence="3" id="KW-1003">Cell membrane</keyword>
<keyword evidence="5 13" id="KW-1133">Transmembrane helix</keyword>
<dbReference type="PRINTS" id="PR00424">
    <property type="entry name" value="ADENOSINER"/>
</dbReference>
<dbReference type="SUPFAM" id="SSF81321">
    <property type="entry name" value="Family A G protein-coupled receptor-like"/>
    <property type="match status" value="1"/>
</dbReference>
<dbReference type="AlphaFoldDB" id="A0A9J6CGN9"/>
<accession>A0A9J6CGN9</accession>
<evidence type="ECO:0000313" key="15">
    <source>
        <dbReference type="EMBL" id="KAG5680766.1"/>
    </source>
</evidence>
<dbReference type="Gene3D" id="1.20.1070.10">
    <property type="entry name" value="Rhodopsin 7-helix transmembrane proteins"/>
    <property type="match status" value="1"/>
</dbReference>
<dbReference type="EMBL" id="JADBJN010000001">
    <property type="protein sequence ID" value="KAG5680766.1"/>
    <property type="molecule type" value="Genomic_DNA"/>
</dbReference>
<evidence type="ECO:0000256" key="1">
    <source>
        <dbReference type="ARBA" id="ARBA00004651"/>
    </source>
</evidence>
<comment type="caution">
    <text evidence="15">The sequence shown here is derived from an EMBL/GenBank/DDBJ whole genome shotgun (WGS) entry which is preliminary data.</text>
</comment>
<keyword evidence="8" id="KW-1015">Disulfide bond</keyword>
<reference evidence="15" key="1">
    <citation type="submission" date="2021-03" db="EMBL/GenBank/DDBJ databases">
        <title>Chromosome level genome of the anhydrobiotic midge Polypedilum vanderplanki.</title>
        <authorList>
            <person name="Yoshida Y."/>
            <person name="Kikawada T."/>
            <person name="Gusev O."/>
        </authorList>
    </citation>
    <scope>NUCLEOTIDE SEQUENCE</scope>
    <source>
        <strain evidence="15">NIAS01</strain>
        <tissue evidence="15">Whole body or cell culture</tissue>
    </source>
</reference>
<evidence type="ECO:0000256" key="9">
    <source>
        <dbReference type="ARBA" id="ARBA00023170"/>
    </source>
</evidence>
<evidence type="ECO:0000256" key="6">
    <source>
        <dbReference type="ARBA" id="ARBA00023040"/>
    </source>
</evidence>
<dbReference type="GO" id="GO:0007189">
    <property type="term" value="P:adenylate cyclase-activating G protein-coupled receptor signaling pathway"/>
    <property type="evidence" value="ECO:0007669"/>
    <property type="project" value="TreeGrafter"/>
</dbReference>
<feature type="compositionally biased region" description="Polar residues" evidence="12">
    <location>
        <begin position="418"/>
        <end position="427"/>
    </location>
</feature>
<feature type="transmembrane region" description="Helical" evidence="13">
    <location>
        <begin position="286"/>
        <end position="303"/>
    </location>
</feature>
<evidence type="ECO:0000256" key="3">
    <source>
        <dbReference type="ARBA" id="ARBA00022475"/>
    </source>
</evidence>
<organism evidence="15 16">
    <name type="scientific">Polypedilum vanderplanki</name>
    <name type="common">Sleeping chironomid midge</name>
    <dbReference type="NCBI Taxonomy" id="319348"/>
    <lineage>
        <taxon>Eukaryota</taxon>
        <taxon>Metazoa</taxon>
        <taxon>Ecdysozoa</taxon>
        <taxon>Arthropoda</taxon>
        <taxon>Hexapoda</taxon>
        <taxon>Insecta</taxon>
        <taxon>Pterygota</taxon>
        <taxon>Neoptera</taxon>
        <taxon>Endopterygota</taxon>
        <taxon>Diptera</taxon>
        <taxon>Nematocera</taxon>
        <taxon>Chironomoidea</taxon>
        <taxon>Chironomidae</taxon>
        <taxon>Chironominae</taxon>
        <taxon>Polypedilum</taxon>
        <taxon>Polypedilum</taxon>
    </lineage>
</organism>
<feature type="domain" description="G-protein coupled receptors family 1 profile" evidence="14">
    <location>
        <begin position="67"/>
        <end position="338"/>
    </location>
</feature>
<gene>
    <name evidence="15" type="ORF">PVAND_010253</name>
</gene>
<feature type="compositionally biased region" description="Polar residues" evidence="12">
    <location>
        <begin position="434"/>
        <end position="444"/>
    </location>
</feature>
<keyword evidence="9" id="KW-0675">Receptor</keyword>
<feature type="transmembrane region" description="Helical" evidence="13">
    <location>
        <begin position="51"/>
        <end position="75"/>
    </location>
</feature>
<evidence type="ECO:0000256" key="5">
    <source>
        <dbReference type="ARBA" id="ARBA00022989"/>
    </source>
</evidence>
<sequence length="486" mass="55738">MFKTENTTLWTEEQFNDFEISSSDDFFYANSSILNATATHENVERRTTLNIPYTIMEILVAVVAVIGNGLVIIVFYRERRLRRRTNYYIISLALADLLVGLIGIPFAILADIGLPRNLHACLFTISTLIVLCTISIFCLVAVSIDRYWAILHPLAYSRNVRTKTAIGIISLCWLFGLIIGFLPLFGWHNDSGVEECYFTEKMDYNYLVFLYITTIITPSIILAVFYGLIYRVILNQVNKTSSIRVSTRNNTLTTTTSSLNTQNETQMLRLLNSAAQKREVKATQNLSIIVVFFVICWIPLYTINCINAFCSECMVNPTVLYFAIILSHVNSGANPLFYAYHLKDFRGALSRLFGYRNQPEHYRPSLISQQQQRISEHYSMRRNFEPRIYVDSPVWKRQQQQIQLESIKSFPKTHDNDSGNISASEIPQNDKNDSVNGSEKPTSINTYARQPKIFILSDSVTCEPQNSSLYKHIVKRNRNHENEDSI</sequence>
<keyword evidence="4 13" id="KW-0812">Transmembrane</keyword>
<dbReference type="Pfam" id="PF00001">
    <property type="entry name" value="7tm_1"/>
    <property type="match status" value="1"/>
</dbReference>
<keyword evidence="10" id="KW-0325">Glycoprotein</keyword>
<protein>
    <recommendedName>
        <fullName evidence="14">G-protein coupled receptors family 1 profile domain-containing protein</fullName>
    </recommendedName>
</protein>
<dbReference type="InterPro" id="IPR000276">
    <property type="entry name" value="GPCR_Rhodpsn"/>
</dbReference>
<proteinExistence type="inferred from homology"/>
<dbReference type="Proteomes" id="UP001107558">
    <property type="component" value="Chromosome 1"/>
</dbReference>
<dbReference type="PROSITE" id="PS50262">
    <property type="entry name" value="G_PROTEIN_RECEP_F1_2"/>
    <property type="match status" value="1"/>
</dbReference>
<dbReference type="PRINTS" id="PR00237">
    <property type="entry name" value="GPCRRHODOPSN"/>
</dbReference>